<gene>
    <name evidence="1" type="ORF">KSX_44250</name>
</gene>
<name>A0A8J3HXZ5_9CHLR</name>
<reference evidence="1" key="1">
    <citation type="submission" date="2020-10" db="EMBL/GenBank/DDBJ databases">
        <title>Taxonomic study of unclassified bacteria belonging to the class Ktedonobacteria.</title>
        <authorList>
            <person name="Yabe S."/>
            <person name="Wang C.M."/>
            <person name="Zheng Y."/>
            <person name="Sakai Y."/>
            <person name="Cavaletti L."/>
            <person name="Monciardini P."/>
            <person name="Donadio S."/>
        </authorList>
    </citation>
    <scope>NUCLEOTIDE SEQUENCE</scope>
    <source>
        <strain evidence="1">SOSP1-1</strain>
    </source>
</reference>
<dbReference type="Proteomes" id="UP000612362">
    <property type="component" value="Unassembled WGS sequence"/>
</dbReference>
<dbReference type="EMBL" id="BNJF01000002">
    <property type="protein sequence ID" value="GHO46262.1"/>
    <property type="molecule type" value="Genomic_DNA"/>
</dbReference>
<protein>
    <recommendedName>
        <fullName evidence="3">Winged helix-turn-helix domain-containing protein</fullName>
    </recommendedName>
</protein>
<proteinExistence type="predicted"/>
<sequence>MLNIDIDVARRFILGKQGLWPGRRWRGLEGTEQAMNAIEYLQLDPLQIIARSQDITLHSRVLDYTPGLWEDVTYQQRKFFDWGGWLAVRPMNELPYWRVIMRREREISARLRTTASDHADAIVEMRAALHERGIVSNRDFAMATRTRTQNYRGRKDSALALYYLWRTGEVMTHHRDRFERAYALAEKVAPAHLLCEGDEVETDRFLLKKDISFSGLWRLNRTNDSFQRGDPAQIAKLLEQMVADGELIEVKVDGWKMAHYALGNDADALSDLSAGRVPGSWTPLETTTTEEVVFLAPLDHVSARGRAKIVFGFDYIWEVYKPVHLRKFGYYTLPILWGDKLVARFDSKLDRATNTFVILGLWLENENLGNNEAFAEALARGFTRFMRFLGVDKLNATAIREPLLHRRICSL</sequence>
<evidence type="ECO:0000313" key="2">
    <source>
        <dbReference type="Proteomes" id="UP000612362"/>
    </source>
</evidence>
<organism evidence="1 2">
    <name type="scientific">Ktedonospora formicarum</name>
    <dbReference type="NCBI Taxonomy" id="2778364"/>
    <lineage>
        <taxon>Bacteria</taxon>
        <taxon>Bacillati</taxon>
        <taxon>Chloroflexota</taxon>
        <taxon>Ktedonobacteria</taxon>
        <taxon>Ktedonobacterales</taxon>
        <taxon>Ktedonobacteraceae</taxon>
        <taxon>Ktedonospora</taxon>
    </lineage>
</organism>
<accession>A0A8J3HXZ5</accession>
<dbReference type="PANTHER" id="PTHR30528">
    <property type="entry name" value="CYTOPLASMIC PROTEIN"/>
    <property type="match status" value="1"/>
</dbReference>
<comment type="caution">
    <text evidence="1">The sequence shown here is derived from an EMBL/GenBank/DDBJ whole genome shotgun (WGS) entry which is preliminary data.</text>
</comment>
<dbReference type="PANTHER" id="PTHR30528:SF0">
    <property type="entry name" value="CYTOPLASMIC PROTEIN"/>
    <property type="match status" value="1"/>
</dbReference>
<dbReference type="InterPro" id="IPR009351">
    <property type="entry name" value="AlkZ-like"/>
</dbReference>
<evidence type="ECO:0008006" key="3">
    <source>
        <dbReference type="Google" id="ProtNLM"/>
    </source>
</evidence>
<evidence type="ECO:0000313" key="1">
    <source>
        <dbReference type="EMBL" id="GHO46262.1"/>
    </source>
</evidence>
<keyword evidence="2" id="KW-1185">Reference proteome</keyword>
<dbReference type="AlphaFoldDB" id="A0A8J3HXZ5"/>
<dbReference type="RefSeq" id="WP_220195650.1">
    <property type="nucleotide sequence ID" value="NZ_BNJF01000002.1"/>
</dbReference>
<dbReference type="Pfam" id="PF06224">
    <property type="entry name" value="AlkZ-like"/>
    <property type="match status" value="1"/>
</dbReference>